<dbReference type="OrthoDB" id="2342176at2759"/>
<feature type="signal peptide" evidence="2">
    <location>
        <begin position="1"/>
        <end position="22"/>
    </location>
</feature>
<evidence type="ECO:0000256" key="2">
    <source>
        <dbReference type="SAM" id="SignalP"/>
    </source>
</evidence>
<evidence type="ECO:0000313" key="4">
    <source>
        <dbReference type="Proteomes" id="UP000824998"/>
    </source>
</evidence>
<dbReference type="Proteomes" id="UP000824998">
    <property type="component" value="Unassembled WGS sequence"/>
</dbReference>
<evidence type="ECO:0000256" key="1">
    <source>
        <dbReference type="SAM" id="MobiDB-lite"/>
    </source>
</evidence>
<name>A0A9P7YIC3_9HELO</name>
<keyword evidence="2" id="KW-0732">Signal</keyword>
<feature type="compositionally biased region" description="Low complexity" evidence="1">
    <location>
        <begin position="246"/>
        <end position="319"/>
    </location>
</feature>
<sequence>MPKCQLKLSLIPTALLLGPTLAHVVLESPKPFVLPGIYGLSNPIEPTGADWPCKIGSSKPNLPEGGATEMPVGSAQIVSFTGLAVHGGGSCQFALLPGHDPSKQNSDFRVIKSVEGGCIAINEKGNLESGKPVDSNITIPNVEPGDYTLAWSFIARIGGTPEFYSMCAPIKVTGGTTPAKQLKEFPPIFMADMGEISGGCLTTEANKAQVAIAYPNPGSNVEHPEGTVNLFKQVCDGNPEAGKGPAASDAYSAPASSTAKPESSSAVKSSPPASSAPASSSANPKPSSAAPTTSKPSLPPTTLSTVSRSAAPTASSSKVPSPPKESAPAGECTDGELFCLQDHFSTCTGGKWQVPLELASHTHCEGSGGDFKIMDEFNGPPSPSA</sequence>
<dbReference type="AlphaFoldDB" id="A0A9P7YIC3"/>
<feature type="chain" id="PRO_5040323201" evidence="2">
    <location>
        <begin position="23"/>
        <end position="385"/>
    </location>
</feature>
<dbReference type="Gene3D" id="2.70.50.70">
    <property type="match status" value="1"/>
</dbReference>
<keyword evidence="4" id="KW-1185">Reference proteome</keyword>
<dbReference type="EMBL" id="MU251471">
    <property type="protein sequence ID" value="KAG9234204.1"/>
    <property type="molecule type" value="Genomic_DNA"/>
</dbReference>
<reference evidence="3" key="1">
    <citation type="journal article" date="2021" name="IMA Fungus">
        <title>Genomic characterization of three marine fungi, including Emericellopsis atlantica sp. nov. with signatures of a generalist lifestyle and marine biomass degradation.</title>
        <authorList>
            <person name="Hagestad O.C."/>
            <person name="Hou L."/>
            <person name="Andersen J.H."/>
            <person name="Hansen E.H."/>
            <person name="Altermark B."/>
            <person name="Li C."/>
            <person name="Kuhnert E."/>
            <person name="Cox R.J."/>
            <person name="Crous P.W."/>
            <person name="Spatafora J.W."/>
            <person name="Lail K."/>
            <person name="Amirebrahimi M."/>
            <person name="Lipzen A."/>
            <person name="Pangilinan J."/>
            <person name="Andreopoulos W."/>
            <person name="Hayes R.D."/>
            <person name="Ng V."/>
            <person name="Grigoriev I.V."/>
            <person name="Jackson S.A."/>
            <person name="Sutton T.D.S."/>
            <person name="Dobson A.D.W."/>
            <person name="Rama T."/>
        </authorList>
    </citation>
    <scope>NUCLEOTIDE SEQUENCE</scope>
    <source>
        <strain evidence="3">TRa018bII</strain>
    </source>
</reference>
<organism evidence="3 4">
    <name type="scientific">Amylocarpus encephaloides</name>
    <dbReference type="NCBI Taxonomy" id="45428"/>
    <lineage>
        <taxon>Eukaryota</taxon>
        <taxon>Fungi</taxon>
        <taxon>Dikarya</taxon>
        <taxon>Ascomycota</taxon>
        <taxon>Pezizomycotina</taxon>
        <taxon>Leotiomycetes</taxon>
        <taxon>Helotiales</taxon>
        <taxon>Helotiales incertae sedis</taxon>
        <taxon>Amylocarpus</taxon>
    </lineage>
</organism>
<feature type="region of interest" description="Disordered" evidence="1">
    <location>
        <begin position="233"/>
        <end position="330"/>
    </location>
</feature>
<comment type="caution">
    <text evidence="3">The sequence shown here is derived from an EMBL/GenBank/DDBJ whole genome shotgun (WGS) entry which is preliminary data.</text>
</comment>
<accession>A0A9P7YIC3</accession>
<dbReference type="PANTHER" id="PTHR36182">
    <property type="entry name" value="PROTEIN, PUTATIVE (AFU_ORTHOLOGUE AFUA_6G10930)-RELATED"/>
    <property type="match status" value="1"/>
</dbReference>
<evidence type="ECO:0000313" key="3">
    <source>
        <dbReference type="EMBL" id="KAG9234204.1"/>
    </source>
</evidence>
<dbReference type="PANTHER" id="PTHR36182:SF2">
    <property type="entry name" value="LYTIC POLYSACCHARIDE MONOOXYGENASE"/>
    <property type="match status" value="1"/>
</dbReference>
<gene>
    <name evidence="3" type="ORF">BJ875DRAFT_462170</name>
</gene>
<proteinExistence type="predicted"/>
<protein>
    <submittedName>
        <fullName evidence="3">Endoglucanase</fullName>
    </submittedName>
</protein>